<organism evidence="1 2">
    <name type="scientific">Steinernema hermaphroditum</name>
    <dbReference type="NCBI Taxonomy" id="289476"/>
    <lineage>
        <taxon>Eukaryota</taxon>
        <taxon>Metazoa</taxon>
        <taxon>Ecdysozoa</taxon>
        <taxon>Nematoda</taxon>
        <taxon>Chromadorea</taxon>
        <taxon>Rhabditida</taxon>
        <taxon>Tylenchina</taxon>
        <taxon>Panagrolaimomorpha</taxon>
        <taxon>Strongyloidoidea</taxon>
        <taxon>Steinernematidae</taxon>
        <taxon>Steinernema</taxon>
    </lineage>
</organism>
<reference evidence="1" key="1">
    <citation type="submission" date="2023-06" db="EMBL/GenBank/DDBJ databases">
        <title>Genomic analysis of the entomopathogenic nematode Steinernema hermaphroditum.</title>
        <authorList>
            <person name="Schwarz E.M."/>
            <person name="Heppert J.K."/>
            <person name="Baniya A."/>
            <person name="Schwartz H.T."/>
            <person name="Tan C.-H."/>
            <person name="Antoshechkin I."/>
            <person name="Sternberg P.W."/>
            <person name="Goodrich-Blair H."/>
            <person name="Dillman A.R."/>
        </authorList>
    </citation>
    <scope>NUCLEOTIDE SEQUENCE</scope>
    <source>
        <strain evidence="1">PS9179</strain>
        <tissue evidence="1">Whole animal</tissue>
    </source>
</reference>
<dbReference type="AlphaFoldDB" id="A0AA39IAI2"/>
<proteinExistence type="predicted"/>
<dbReference type="EMBL" id="JAUCMV010000002">
    <property type="protein sequence ID" value="KAK0420817.1"/>
    <property type="molecule type" value="Genomic_DNA"/>
</dbReference>
<name>A0AA39IAI2_9BILA</name>
<gene>
    <name evidence="1" type="ORF">QR680_014906</name>
</gene>
<protein>
    <submittedName>
        <fullName evidence="1">Uncharacterized protein</fullName>
    </submittedName>
</protein>
<keyword evidence="2" id="KW-1185">Reference proteome</keyword>
<evidence type="ECO:0000313" key="1">
    <source>
        <dbReference type="EMBL" id="KAK0420817.1"/>
    </source>
</evidence>
<evidence type="ECO:0000313" key="2">
    <source>
        <dbReference type="Proteomes" id="UP001175271"/>
    </source>
</evidence>
<accession>A0AA39IAI2</accession>
<comment type="caution">
    <text evidence="1">The sequence shown here is derived from an EMBL/GenBank/DDBJ whole genome shotgun (WGS) entry which is preliminary data.</text>
</comment>
<sequence length="91" mass="10445">MHVAMIHRLALMILFDLKNLNPREHVALTQRGVDLLKNPQLNKMVKLDSMVKFAHGRKTTFTIRPGMHVAMIHRLALMIRYLQGGQSILFG</sequence>
<dbReference type="Proteomes" id="UP001175271">
    <property type="component" value="Unassembled WGS sequence"/>
</dbReference>